<reference evidence="1 2" key="1">
    <citation type="submission" date="2020-01" db="EMBL/GenBank/DDBJ databases">
        <title>Genome analysis of Anaerocolumna sp. CBA3638.</title>
        <authorList>
            <person name="Kim J."/>
            <person name="Roh S.W."/>
        </authorList>
    </citation>
    <scope>NUCLEOTIDE SEQUENCE [LARGE SCALE GENOMIC DNA]</scope>
    <source>
        <strain evidence="1 2">CBA3638</strain>
    </source>
</reference>
<dbReference type="Pfam" id="PF05717">
    <property type="entry name" value="TnpB_IS66"/>
    <property type="match status" value="1"/>
</dbReference>
<dbReference type="EMBL" id="CP048000">
    <property type="protein sequence ID" value="QHQ63731.1"/>
    <property type="molecule type" value="Genomic_DNA"/>
</dbReference>
<protein>
    <recommendedName>
        <fullName evidence="3">Transposase</fullName>
    </recommendedName>
</protein>
<proteinExistence type="predicted"/>
<keyword evidence="2" id="KW-1185">Reference proteome</keyword>
<gene>
    <name evidence="1" type="ORF">Ana3638_12520</name>
</gene>
<dbReference type="Proteomes" id="UP000464314">
    <property type="component" value="Chromosome"/>
</dbReference>
<sequence>MDPFSKCLFLFCGRYRDRIKALLWKGDDFILRYKGLENGNFQCHVMKQKPAPFALHQAQAGYLWLQVYPILYYISQLH</sequence>
<dbReference type="AlphaFoldDB" id="A0A6P1TUS5"/>
<dbReference type="RefSeq" id="WP_161840539.1">
    <property type="nucleotide sequence ID" value="NZ_CP048000.1"/>
</dbReference>
<dbReference type="KEGG" id="anr:Ana3638_12520"/>
<name>A0A6P1TUS5_9FIRM</name>
<evidence type="ECO:0000313" key="1">
    <source>
        <dbReference type="EMBL" id="QHQ63731.1"/>
    </source>
</evidence>
<evidence type="ECO:0008006" key="3">
    <source>
        <dbReference type="Google" id="ProtNLM"/>
    </source>
</evidence>
<evidence type="ECO:0000313" key="2">
    <source>
        <dbReference type="Proteomes" id="UP000464314"/>
    </source>
</evidence>
<organism evidence="1 2">
    <name type="scientific">Anaerocolumna sedimenticola</name>
    <dbReference type="NCBI Taxonomy" id="2696063"/>
    <lineage>
        <taxon>Bacteria</taxon>
        <taxon>Bacillati</taxon>
        <taxon>Bacillota</taxon>
        <taxon>Clostridia</taxon>
        <taxon>Lachnospirales</taxon>
        <taxon>Lachnospiraceae</taxon>
        <taxon>Anaerocolumna</taxon>
    </lineage>
</organism>
<dbReference type="InterPro" id="IPR008878">
    <property type="entry name" value="Transposase_IS66_Orf2"/>
</dbReference>
<accession>A0A6P1TUS5</accession>